<comment type="caution">
    <text evidence="2">The sequence shown here is derived from an EMBL/GenBank/DDBJ whole genome shotgun (WGS) entry which is preliminary data.</text>
</comment>
<gene>
    <name evidence="2" type="primary">TBK1</name>
    <name evidence="2" type="ORF">ATANTOWER_006472</name>
</gene>
<dbReference type="Pfam" id="PF18394">
    <property type="entry name" value="TBK1_CCD1"/>
    <property type="match status" value="1"/>
</dbReference>
<accession>A0ABU7A629</accession>
<evidence type="ECO:0000259" key="1">
    <source>
        <dbReference type="Pfam" id="PF18394"/>
    </source>
</evidence>
<evidence type="ECO:0000313" key="3">
    <source>
        <dbReference type="Proteomes" id="UP001345963"/>
    </source>
</evidence>
<dbReference type="EMBL" id="JAHUTI010001730">
    <property type="protein sequence ID" value="MED6233065.1"/>
    <property type="molecule type" value="Genomic_DNA"/>
</dbReference>
<proteinExistence type="predicted"/>
<keyword evidence="2" id="KW-0808">Transferase</keyword>
<feature type="domain" description="TANK-binding kinase 1 coiled-coil" evidence="1">
    <location>
        <begin position="20"/>
        <end position="100"/>
    </location>
</feature>
<sequence length="100" mass="11241">VKSLGSDWSCADSGGNGSIQISGSLDSIERTTQDMKSKFLPGGLLTDTWTQQVGTHPEDRNVEKIKVLLDAITAIYQQFKKDKAERRLPYNEEQIHKFDK</sequence>
<evidence type="ECO:0000313" key="2">
    <source>
        <dbReference type="EMBL" id="MED6233065.1"/>
    </source>
</evidence>
<reference evidence="2 3" key="1">
    <citation type="submission" date="2021-07" db="EMBL/GenBank/DDBJ databases">
        <authorList>
            <person name="Palmer J.M."/>
        </authorList>
    </citation>
    <scope>NUCLEOTIDE SEQUENCE [LARGE SCALE GENOMIC DNA]</scope>
    <source>
        <strain evidence="2 3">AT_MEX2019</strain>
        <tissue evidence="2">Muscle</tissue>
    </source>
</reference>
<organism evidence="2 3">
    <name type="scientific">Ataeniobius toweri</name>
    <dbReference type="NCBI Taxonomy" id="208326"/>
    <lineage>
        <taxon>Eukaryota</taxon>
        <taxon>Metazoa</taxon>
        <taxon>Chordata</taxon>
        <taxon>Craniata</taxon>
        <taxon>Vertebrata</taxon>
        <taxon>Euteleostomi</taxon>
        <taxon>Actinopterygii</taxon>
        <taxon>Neopterygii</taxon>
        <taxon>Teleostei</taxon>
        <taxon>Neoteleostei</taxon>
        <taxon>Acanthomorphata</taxon>
        <taxon>Ovalentaria</taxon>
        <taxon>Atherinomorphae</taxon>
        <taxon>Cyprinodontiformes</taxon>
        <taxon>Goodeidae</taxon>
        <taxon>Ataeniobius</taxon>
    </lineage>
</organism>
<dbReference type="InterPro" id="IPR041309">
    <property type="entry name" value="TBK1_CC1"/>
</dbReference>
<keyword evidence="3" id="KW-1185">Reference proteome</keyword>
<dbReference type="Proteomes" id="UP001345963">
    <property type="component" value="Unassembled WGS sequence"/>
</dbReference>
<name>A0ABU7A629_9TELE</name>
<keyword evidence="2" id="KW-0418">Kinase</keyword>
<feature type="non-terminal residue" evidence="2">
    <location>
        <position position="1"/>
    </location>
</feature>
<dbReference type="Gene3D" id="1.20.1270.420">
    <property type="match status" value="1"/>
</dbReference>
<protein>
    <submittedName>
        <fullName evidence="2">Serine/threonine-protein kinase tbk1</fullName>
    </submittedName>
</protein>
<dbReference type="GO" id="GO:0016301">
    <property type="term" value="F:kinase activity"/>
    <property type="evidence" value="ECO:0007669"/>
    <property type="project" value="UniProtKB-KW"/>
</dbReference>